<dbReference type="Proteomes" id="UP000184076">
    <property type="component" value="Unassembled WGS sequence"/>
</dbReference>
<keyword evidence="3" id="KW-1185">Reference proteome</keyword>
<accession>A0A1M4TM24</accession>
<feature type="domain" description="DUF4346" evidence="1">
    <location>
        <begin position="413"/>
        <end position="489"/>
    </location>
</feature>
<protein>
    <submittedName>
        <fullName evidence="2">Thymidylate synthase</fullName>
    </submittedName>
</protein>
<name>A0A1M4TM24_9BACT</name>
<dbReference type="EMBL" id="FQVB01000004">
    <property type="protein sequence ID" value="SHE45532.1"/>
    <property type="molecule type" value="Genomic_DNA"/>
</dbReference>
<dbReference type="InterPro" id="IPR036926">
    <property type="entry name" value="Thymidate_synth/dCMP_Mease_sf"/>
</dbReference>
<dbReference type="OrthoDB" id="4029442at2"/>
<sequence>MTQEFVPLFFREFLHVISPGGTVGLLTLWSQPAYVLRRLRQAGADLDPQTSPIAVVGTLYGNGLRELLRNLLYNPQIDTLAVLGRNRSGSLEELTAFFEKGLEPCPGSAVEYVPVGERRPAAVRIRGTSRVLDDLVHPDDFARPPRILHFGNPQDEEALAAFVNFLAGYTPSGPEGMERLEIPLPQVRVSTFPSNPRDHSICADDPLSAWLQLIYTLHRFGRPVRLAKGERRELQNVKVVVERPEPIPDEELARFGFDPKRLRRYQQDILSPHLAGDETYTYGNRLRSHFGVDGLTEVARRLKEDPQDRKSYVVLWDPGRDLTAPKGHPCLASLFFRTFQDALTLTASFRTHNALDAWLVNFYGLMAIRDFVASEIQAPPGPITVFSHSISLDASQLDRAAHIASRRTFTYREDPMGYFRITLDGDAILVEHRHGDVTLKEYRHSKASRLQYEIARDGAVSDINHALYLGRQLERAEWCLRTGTPFVQE</sequence>
<evidence type="ECO:0000313" key="3">
    <source>
        <dbReference type="Proteomes" id="UP000184076"/>
    </source>
</evidence>
<dbReference type="Gene3D" id="3.30.572.10">
    <property type="entry name" value="Thymidylate synthase/dCMP hydroxymethylase domain"/>
    <property type="match status" value="1"/>
</dbReference>
<dbReference type="AlphaFoldDB" id="A0A1M4TM24"/>
<gene>
    <name evidence="2" type="ORF">SAMN02745206_00320</name>
</gene>
<dbReference type="RefSeq" id="WP_073036318.1">
    <property type="nucleotide sequence ID" value="NZ_FQVB01000004.1"/>
</dbReference>
<organism evidence="2 3">
    <name type="scientific">Desulfacinum infernum DSM 9756</name>
    <dbReference type="NCBI Taxonomy" id="1121391"/>
    <lineage>
        <taxon>Bacteria</taxon>
        <taxon>Pseudomonadati</taxon>
        <taxon>Thermodesulfobacteriota</taxon>
        <taxon>Syntrophobacteria</taxon>
        <taxon>Syntrophobacterales</taxon>
        <taxon>Syntrophobacteraceae</taxon>
        <taxon>Desulfacinum</taxon>
    </lineage>
</organism>
<dbReference type="GO" id="GO:0016740">
    <property type="term" value="F:transferase activity"/>
    <property type="evidence" value="ECO:0007669"/>
    <property type="project" value="UniProtKB-KW"/>
</dbReference>
<dbReference type="InterPro" id="IPR025595">
    <property type="entry name" value="PterinBD-DUF4346"/>
</dbReference>
<evidence type="ECO:0000313" key="2">
    <source>
        <dbReference type="EMBL" id="SHE45532.1"/>
    </source>
</evidence>
<dbReference type="Pfam" id="PF14251">
    <property type="entry name" value="PterinBD-DUF4346"/>
    <property type="match status" value="1"/>
</dbReference>
<proteinExistence type="predicted"/>
<dbReference type="SUPFAM" id="SSF55831">
    <property type="entry name" value="Thymidylate synthase/dCMP hydroxymethylase"/>
    <property type="match status" value="1"/>
</dbReference>
<dbReference type="STRING" id="1121391.SAMN02745206_00320"/>
<reference evidence="3" key="1">
    <citation type="submission" date="2016-11" db="EMBL/GenBank/DDBJ databases">
        <authorList>
            <person name="Varghese N."/>
            <person name="Submissions S."/>
        </authorList>
    </citation>
    <scope>NUCLEOTIDE SEQUENCE [LARGE SCALE GENOMIC DNA]</scope>
    <source>
        <strain evidence="3">DSM 9756</strain>
    </source>
</reference>
<evidence type="ECO:0000259" key="1">
    <source>
        <dbReference type="Pfam" id="PF14251"/>
    </source>
</evidence>